<dbReference type="Pfam" id="PF06152">
    <property type="entry name" value="Phage_min_cap2"/>
    <property type="match status" value="1"/>
</dbReference>
<feature type="coiled-coil region" evidence="1">
    <location>
        <begin position="301"/>
        <end position="328"/>
    </location>
</feature>
<evidence type="ECO:0000313" key="2">
    <source>
        <dbReference type="EMBL" id="GGB26762.1"/>
    </source>
</evidence>
<dbReference type="Proteomes" id="UP000621492">
    <property type="component" value="Unassembled WGS sequence"/>
</dbReference>
<dbReference type="InterPro" id="IPR009319">
    <property type="entry name" value="Phage_A118_VSP1"/>
</dbReference>
<keyword evidence="3" id="KW-1185">Reference proteome</keyword>
<reference evidence="2" key="1">
    <citation type="journal article" date="2014" name="Int. J. Syst. Evol. Microbiol.">
        <title>Complete genome sequence of Corynebacterium casei LMG S-19264T (=DSM 44701T), isolated from a smear-ripened cheese.</title>
        <authorList>
            <consortium name="US DOE Joint Genome Institute (JGI-PGF)"/>
            <person name="Walter F."/>
            <person name="Albersmeier A."/>
            <person name="Kalinowski J."/>
            <person name="Ruckert C."/>
        </authorList>
    </citation>
    <scope>NUCLEOTIDE SEQUENCE</scope>
    <source>
        <strain evidence="2">CGMCC 1.15454</strain>
    </source>
</reference>
<evidence type="ECO:0000256" key="1">
    <source>
        <dbReference type="SAM" id="Coils"/>
    </source>
</evidence>
<evidence type="ECO:0000313" key="3">
    <source>
        <dbReference type="Proteomes" id="UP000621492"/>
    </source>
</evidence>
<proteinExistence type="predicted"/>
<sequence length="389" mass="44910">MAKPKVTPYQLDLWSSNMSALYQSLEGEIIRIIIKRLKNGHDDITMWQAQKLSELRLFNREVTQLLARVTGVAESEIKRMFEDAGKTIVQDVDKAMPQQTKPMPNNLDNVMRAYHEQVWSEIDNYVNQTLITTAYGVGTAQRAYQDVLNRTTSMFNTGIYTFEQSLERSITELAQKGIKSTMTDRGNHTWSLEGYVRTVLKSTLGNTYNELRTERMAEYDVHTVLVTSHAGARKQCSVIQGNVVDLRFPDEIPADSPYKSIYDYSWGAEYGTAGGHRGVNCRHLHIPFIPGVNTNNQPKYDAELNERVANARDTQRRIEREIVKYKKNLMVAEHLGSDKANHWRTMVRRRQAAMREHLKNNGEYLSRNYKREKVYTPLETLLNDFSYKD</sequence>
<dbReference type="EMBL" id="BMJD01000001">
    <property type="protein sequence ID" value="GGB26762.1"/>
    <property type="molecule type" value="Genomic_DNA"/>
</dbReference>
<evidence type="ECO:0008006" key="4">
    <source>
        <dbReference type="Google" id="ProtNLM"/>
    </source>
</evidence>
<accession>A0A9W5TUI0</accession>
<organism evidence="2 3">
    <name type="scientific">Lentibacillus populi</name>
    <dbReference type="NCBI Taxonomy" id="1827502"/>
    <lineage>
        <taxon>Bacteria</taxon>
        <taxon>Bacillati</taxon>
        <taxon>Bacillota</taxon>
        <taxon>Bacilli</taxon>
        <taxon>Bacillales</taxon>
        <taxon>Bacillaceae</taxon>
        <taxon>Lentibacillus</taxon>
    </lineage>
</organism>
<dbReference type="RefSeq" id="WP_188724493.1">
    <property type="nucleotide sequence ID" value="NZ_BMJD01000001.1"/>
</dbReference>
<gene>
    <name evidence="2" type="ORF">GCM10011409_00090</name>
</gene>
<comment type="caution">
    <text evidence="2">The sequence shown here is derived from an EMBL/GenBank/DDBJ whole genome shotgun (WGS) entry which is preliminary data.</text>
</comment>
<dbReference type="AlphaFoldDB" id="A0A9W5TUI0"/>
<dbReference type="GO" id="GO:0005198">
    <property type="term" value="F:structural molecule activity"/>
    <property type="evidence" value="ECO:0007669"/>
    <property type="project" value="InterPro"/>
</dbReference>
<protein>
    <recommendedName>
        <fullName evidence="4">Capsid protein</fullName>
    </recommendedName>
</protein>
<name>A0A9W5TUI0_9BACI</name>
<reference evidence="2" key="2">
    <citation type="submission" date="2020-09" db="EMBL/GenBank/DDBJ databases">
        <authorList>
            <person name="Sun Q."/>
            <person name="Zhou Y."/>
        </authorList>
    </citation>
    <scope>NUCLEOTIDE SEQUENCE</scope>
    <source>
        <strain evidence="2">CGMCC 1.15454</strain>
    </source>
</reference>
<keyword evidence="1" id="KW-0175">Coiled coil</keyword>